<feature type="chain" id="PRO_5046458488" evidence="1">
    <location>
        <begin position="25"/>
        <end position="349"/>
    </location>
</feature>
<keyword evidence="4" id="KW-1185">Reference proteome</keyword>
<reference evidence="4" key="1">
    <citation type="journal article" date="2019" name="Int. J. Syst. Evol. Microbiol.">
        <title>The Global Catalogue of Microorganisms (GCM) 10K type strain sequencing project: providing services to taxonomists for standard genome sequencing and annotation.</title>
        <authorList>
            <consortium name="The Broad Institute Genomics Platform"/>
            <consortium name="The Broad Institute Genome Sequencing Center for Infectious Disease"/>
            <person name="Wu L."/>
            <person name="Ma J."/>
        </authorList>
    </citation>
    <scope>NUCLEOTIDE SEQUENCE [LARGE SCALE GENOMIC DNA]</scope>
    <source>
        <strain evidence="4">JCM 18126</strain>
    </source>
</reference>
<sequence>MRTRPTSAAALTAALLAATLGVSACGASGQTATAGAAAADQDAVLEYQGWSNQVTLPELAEDLGYLGDVELEWVGNTISGPQDIQSAATGATDFGGAFDGAVAKLISSGAPVRAVVSYYGSDAQAFNGFYVLEGSPIQGPRDLIGKKIGVNTLGGHNDAVINTYLRDGGLTPEEIKQVELVPLPPPNLEQSLRAGQIDVAALSGQFREQAVAGGGVRSVFTDSQFFGDFSAGTYVFRDDYIAENPDTVRAFTTGVAKAIEWTKDTPHEEVIARYAEIIRERGRANETTDSLKYWHSTGVATTGGVIEASEFTRWEDWLDATGAVEKGELDVESLYTNEFNEYADTAKDG</sequence>
<dbReference type="Gene3D" id="3.40.190.10">
    <property type="entry name" value="Periplasmic binding protein-like II"/>
    <property type="match status" value="2"/>
</dbReference>
<evidence type="ECO:0000259" key="2">
    <source>
        <dbReference type="Pfam" id="PF09084"/>
    </source>
</evidence>
<proteinExistence type="predicted"/>
<dbReference type="Proteomes" id="UP001501195">
    <property type="component" value="Unassembled WGS sequence"/>
</dbReference>
<organism evidence="3 4">
    <name type="scientific">Kineococcus glutinatus</name>
    <dbReference type="NCBI Taxonomy" id="1070872"/>
    <lineage>
        <taxon>Bacteria</taxon>
        <taxon>Bacillati</taxon>
        <taxon>Actinomycetota</taxon>
        <taxon>Actinomycetes</taxon>
        <taxon>Kineosporiales</taxon>
        <taxon>Kineosporiaceae</taxon>
        <taxon>Kineococcus</taxon>
    </lineage>
</organism>
<dbReference type="RefSeq" id="WP_345710307.1">
    <property type="nucleotide sequence ID" value="NZ_BAABIL010000006.1"/>
</dbReference>
<dbReference type="PROSITE" id="PS51257">
    <property type="entry name" value="PROKAR_LIPOPROTEIN"/>
    <property type="match status" value="1"/>
</dbReference>
<protein>
    <submittedName>
        <fullName evidence="3">ABC transporter substrate-binding protein</fullName>
    </submittedName>
</protein>
<dbReference type="PANTHER" id="PTHR30024">
    <property type="entry name" value="ALIPHATIC SULFONATES-BINDING PROTEIN-RELATED"/>
    <property type="match status" value="1"/>
</dbReference>
<dbReference type="Pfam" id="PF09084">
    <property type="entry name" value="NMT1"/>
    <property type="match status" value="1"/>
</dbReference>
<evidence type="ECO:0000313" key="3">
    <source>
        <dbReference type="EMBL" id="GAA4961052.1"/>
    </source>
</evidence>
<dbReference type="SUPFAM" id="SSF53850">
    <property type="entry name" value="Periplasmic binding protein-like II"/>
    <property type="match status" value="1"/>
</dbReference>
<dbReference type="InterPro" id="IPR015168">
    <property type="entry name" value="SsuA/THI5"/>
</dbReference>
<keyword evidence="1" id="KW-0732">Signal</keyword>
<feature type="domain" description="SsuA/THI5-like" evidence="2">
    <location>
        <begin position="60"/>
        <end position="268"/>
    </location>
</feature>
<accession>A0ABP9H3K8</accession>
<name>A0ABP9H3K8_9ACTN</name>
<evidence type="ECO:0000313" key="4">
    <source>
        <dbReference type="Proteomes" id="UP001501195"/>
    </source>
</evidence>
<gene>
    <name evidence="3" type="ORF">GCM10023225_00780</name>
</gene>
<evidence type="ECO:0000256" key="1">
    <source>
        <dbReference type="SAM" id="SignalP"/>
    </source>
</evidence>
<comment type="caution">
    <text evidence="3">The sequence shown here is derived from an EMBL/GenBank/DDBJ whole genome shotgun (WGS) entry which is preliminary data.</text>
</comment>
<dbReference type="EMBL" id="BAABIL010000006">
    <property type="protein sequence ID" value="GAA4961052.1"/>
    <property type="molecule type" value="Genomic_DNA"/>
</dbReference>
<feature type="signal peptide" evidence="1">
    <location>
        <begin position="1"/>
        <end position="24"/>
    </location>
</feature>